<proteinExistence type="predicted"/>
<dbReference type="EMBL" id="JBJHZZ010000001">
    <property type="protein sequence ID" value="MFL0245827.1"/>
    <property type="molecule type" value="Genomic_DNA"/>
</dbReference>
<evidence type="ECO:0000313" key="2">
    <source>
        <dbReference type="EMBL" id="MFL0245827.1"/>
    </source>
</evidence>
<dbReference type="RefSeq" id="WP_406768283.1">
    <property type="nucleotide sequence ID" value="NZ_JBJHZZ010000001.1"/>
</dbReference>
<feature type="domain" description="SGNH hydrolase-type esterase" evidence="1">
    <location>
        <begin position="10"/>
        <end position="218"/>
    </location>
</feature>
<dbReference type="Proteomes" id="UP001623591">
    <property type="component" value="Unassembled WGS sequence"/>
</dbReference>
<gene>
    <name evidence="2" type="ORF">ACJDUG_02405</name>
</gene>
<accession>A0ABW8T285</accession>
<keyword evidence="3" id="KW-1185">Reference proteome</keyword>
<dbReference type="InterPro" id="IPR013830">
    <property type="entry name" value="SGNH_hydro"/>
</dbReference>
<dbReference type="PANTHER" id="PTHR30383">
    <property type="entry name" value="THIOESTERASE 1/PROTEASE 1/LYSOPHOSPHOLIPASE L1"/>
    <property type="match status" value="1"/>
</dbReference>
<evidence type="ECO:0000259" key="1">
    <source>
        <dbReference type="Pfam" id="PF13472"/>
    </source>
</evidence>
<reference evidence="2 3" key="1">
    <citation type="submission" date="2024-11" db="EMBL/GenBank/DDBJ databases">
        <authorList>
            <person name="Heng Y.C."/>
            <person name="Lim A.C.H."/>
            <person name="Lee J.K.Y."/>
            <person name="Kittelmann S."/>
        </authorList>
    </citation>
    <scope>NUCLEOTIDE SEQUENCE [LARGE SCALE GENOMIC DNA]</scope>
    <source>
        <strain evidence="2 3">WILCCON 0185</strain>
    </source>
</reference>
<dbReference type="GO" id="GO:0016787">
    <property type="term" value="F:hydrolase activity"/>
    <property type="evidence" value="ECO:0007669"/>
    <property type="project" value="UniProtKB-KW"/>
</dbReference>
<dbReference type="InterPro" id="IPR051532">
    <property type="entry name" value="Ester_Hydrolysis_Enzymes"/>
</dbReference>
<comment type="caution">
    <text evidence="2">The sequence shown here is derived from an EMBL/GenBank/DDBJ whole genome shotgun (WGS) entry which is preliminary data.</text>
</comment>
<sequence>MVKEKYNITLLGDSISKGVIYDEDKGRYVIIKNSFCNIVGEKLKGVVNNAGKFGSTIIKGSKRLYEDLTKTTPDIVIIEFGGNDCDFNWEEVADSPYTSHEPNTNLAVFENTLKNIIENLNAKKIVPVLMTLPPLDPEKYYKWISKKSDVYAKNILTWLGSVNKIYSWHESYNTAIINLAKETKTNLIDVRSSFLNTDNYTTYLCKDGIHPNEKGHKIIADKILTYIEKNYSFLINS</sequence>
<dbReference type="PANTHER" id="PTHR30383:SF5">
    <property type="entry name" value="SGNH HYDROLASE-TYPE ESTERASE DOMAIN-CONTAINING PROTEIN"/>
    <property type="match status" value="1"/>
</dbReference>
<dbReference type="SUPFAM" id="SSF52266">
    <property type="entry name" value="SGNH hydrolase"/>
    <property type="match status" value="1"/>
</dbReference>
<protein>
    <submittedName>
        <fullName evidence="2">SGNH/GDSL hydrolase family protein</fullName>
    </submittedName>
</protein>
<keyword evidence="2" id="KW-0378">Hydrolase</keyword>
<dbReference type="InterPro" id="IPR036514">
    <property type="entry name" value="SGNH_hydro_sf"/>
</dbReference>
<dbReference type="Pfam" id="PF13472">
    <property type="entry name" value="Lipase_GDSL_2"/>
    <property type="match status" value="1"/>
</dbReference>
<name>A0ABW8T285_9CLOT</name>
<organism evidence="2 3">
    <name type="scientific">Candidatus Clostridium stratigraminis</name>
    <dbReference type="NCBI Taxonomy" id="3381661"/>
    <lineage>
        <taxon>Bacteria</taxon>
        <taxon>Bacillati</taxon>
        <taxon>Bacillota</taxon>
        <taxon>Clostridia</taxon>
        <taxon>Eubacteriales</taxon>
        <taxon>Clostridiaceae</taxon>
        <taxon>Clostridium</taxon>
    </lineage>
</organism>
<dbReference type="CDD" id="cd00229">
    <property type="entry name" value="SGNH_hydrolase"/>
    <property type="match status" value="1"/>
</dbReference>
<evidence type="ECO:0000313" key="3">
    <source>
        <dbReference type="Proteomes" id="UP001623591"/>
    </source>
</evidence>
<dbReference type="Gene3D" id="3.40.50.1110">
    <property type="entry name" value="SGNH hydrolase"/>
    <property type="match status" value="1"/>
</dbReference>